<feature type="compositionally biased region" description="Acidic residues" evidence="15">
    <location>
        <begin position="914"/>
        <end position="927"/>
    </location>
</feature>
<feature type="compositionally biased region" description="Acidic residues" evidence="15">
    <location>
        <begin position="868"/>
        <end position="877"/>
    </location>
</feature>
<dbReference type="InterPro" id="IPR037841">
    <property type="entry name" value="SET_SETD1A/B"/>
</dbReference>
<dbReference type="InterPro" id="IPR000504">
    <property type="entry name" value="RRM_dom"/>
</dbReference>
<dbReference type="InterPro" id="IPR012677">
    <property type="entry name" value="Nucleotide-bd_a/b_plait_sf"/>
</dbReference>
<evidence type="ECO:0000256" key="15">
    <source>
        <dbReference type="SAM" id="MobiDB-lite"/>
    </source>
</evidence>
<evidence type="ECO:0000313" key="19">
    <source>
        <dbReference type="EnsemblMetazoa" id="RPRC001493.P17"/>
    </source>
</evidence>
<name>A0ABL0DFV2_RHOPR</name>
<reference evidence="19" key="1">
    <citation type="submission" date="2025-05" db="UniProtKB">
        <authorList>
            <consortium name="EnsemblMetazoa"/>
        </authorList>
    </citation>
    <scope>IDENTIFICATION</scope>
</reference>
<evidence type="ECO:0000256" key="5">
    <source>
        <dbReference type="ARBA" id="ARBA00022691"/>
    </source>
</evidence>
<feature type="compositionally biased region" description="Basic and acidic residues" evidence="15">
    <location>
        <begin position="456"/>
        <end position="480"/>
    </location>
</feature>
<comment type="subcellular location">
    <subcellularLocation>
        <location evidence="1">Nucleus</location>
    </subcellularLocation>
</comment>
<feature type="compositionally biased region" description="Basic and acidic residues" evidence="15">
    <location>
        <begin position="331"/>
        <end position="364"/>
    </location>
</feature>
<evidence type="ECO:0000256" key="10">
    <source>
        <dbReference type="ARBA" id="ARBA00023242"/>
    </source>
</evidence>
<dbReference type="SUPFAM" id="SSF82199">
    <property type="entry name" value="SET domain"/>
    <property type="match status" value="1"/>
</dbReference>
<protein>
    <recommendedName>
        <fullName evidence="2">[histone H3]-lysine(4) N-trimethyltransferase</fullName>
        <ecNumber evidence="2">2.1.1.354</ecNumber>
    </recommendedName>
</protein>
<dbReference type="Pfam" id="PF11764">
    <property type="entry name" value="N-SET"/>
    <property type="match status" value="1"/>
</dbReference>
<dbReference type="PANTHER" id="PTHR45814:SF2">
    <property type="entry name" value="HISTONE-LYSINE N-METHYLTRANSFERASE SETD1"/>
    <property type="match status" value="1"/>
</dbReference>
<feature type="compositionally biased region" description="Low complexity" evidence="15">
    <location>
        <begin position="891"/>
        <end position="913"/>
    </location>
</feature>
<dbReference type="PROSITE" id="PS50280">
    <property type="entry name" value="SET"/>
    <property type="match status" value="1"/>
</dbReference>
<dbReference type="InterPro" id="IPR024657">
    <property type="entry name" value="COMPASS_Set1_N-SET"/>
</dbReference>
<feature type="domain" description="Post-SET" evidence="18">
    <location>
        <begin position="1362"/>
        <end position="1378"/>
    </location>
</feature>
<evidence type="ECO:0000256" key="4">
    <source>
        <dbReference type="ARBA" id="ARBA00022679"/>
    </source>
</evidence>
<dbReference type="SMART" id="SM00508">
    <property type="entry name" value="PostSET"/>
    <property type="match status" value="1"/>
</dbReference>
<feature type="region of interest" description="Disordered" evidence="15">
    <location>
        <begin position="588"/>
        <end position="626"/>
    </location>
</feature>
<feature type="compositionally biased region" description="Pro residues" evidence="15">
    <location>
        <begin position="439"/>
        <end position="454"/>
    </location>
</feature>
<feature type="compositionally biased region" description="Basic residues" evidence="15">
    <location>
        <begin position="60"/>
        <end position="86"/>
    </location>
</feature>
<feature type="region of interest" description="Disordered" evidence="15">
    <location>
        <begin position="331"/>
        <end position="393"/>
    </location>
</feature>
<dbReference type="EnsemblMetazoa" id="RPRC001493.R17">
    <property type="protein sequence ID" value="RPRC001493.P17"/>
    <property type="gene ID" value="RPRC001493"/>
</dbReference>
<feature type="domain" description="RRM" evidence="16">
    <location>
        <begin position="234"/>
        <end position="307"/>
    </location>
</feature>
<dbReference type="InterPro" id="IPR001214">
    <property type="entry name" value="SET_dom"/>
</dbReference>
<keyword evidence="7 14" id="KW-0694">RNA-binding</keyword>
<feature type="compositionally biased region" description="Pro residues" evidence="15">
    <location>
        <begin position="132"/>
        <end position="143"/>
    </location>
</feature>
<dbReference type="Gene3D" id="2.170.270.10">
    <property type="entry name" value="SET domain"/>
    <property type="match status" value="1"/>
</dbReference>
<dbReference type="InterPro" id="IPR044570">
    <property type="entry name" value="Set1-like"/>
</dbReference>
<dbReference type="Pfam" id="PF00856">
    <property type="entry name" value="SET"/>
    <property type="match status" value="1"/>
</dbReference>
<evidence type="ECO:0000256" key="14">
    <source>
        <dbReference type="PROSITE-ProRule" id="PRU00176"/>
    </source>
</evidence>
<feature type="compositionally biased region" description="Polar residues" evidence="15">
    <location>
        <begin position="381"/>
        <end position="393"/>
    </location>
</feature>
<evidence type="ECO:0000259" key="17">
    <source>
        <dbReference type="PROSITE" id="PS50280"/>
    </source>
</evidence>
<evidence type="ECO:0000259" key="18">
    <source>
        <dbReference type="PROSITE" id="PS50868"/>
    </source>
</evidence>
<keyword evidence="6" id="KW-0156">Chromatin regulator</keyword>
<evidence type="ECO:0000256" key="9">
    <source>
        <dbReference type="ARBA" id="ARBA00023163"/>
    </source>
</evidence>
<comment type="catalytic activity">
    <reaction evidence="12">
        <text>N(6)-methyl-L-lysyl(4)-[histone H3] + S-adenosyl-L-methionine = N(6),N(6)-dimethyl-L-lysyl(4)-[histone H3] + S-adenosyl-L-homocysteine + H(+)</text>
        <dbReference type="Rhea" id="RHEA:60268"/>
        <dbReference type="Rhea" id="RHEA-COMP:15540"/>
        <dbReference type="Rhea" id="RHEA-COMP:15543"/>
        <dbReference type="ChEBI" id="CHEBI:15378"/>
        <dbReference type="ChEBI" id="CHEBI:57856"/>
        <dbReference type="ChEBI" id="CHEBI:59789"/>
        <dbReference type="ChEBI" id="CHEBI:61929"/>
        <dbReference type="ChEBI" id="CHEBI:61976"/>
    </reaction>
</comment>
<evidence type="ECO:0000256" key="3">
    <source>
        <dbReference type="ARBA" id="ARBA00022603"/>
    </source>
</evidence>
<organism evidence="19 20">
    <name type="scientific">Rhodnius prolixus</name>
    <name type="common">Triatomid bug</name>
    <dbReference type="NCBI Taxonomy" id="13249"/>
    <lineage>
        <taxon>Eukaryota</taxon>
        <taxon>Metazoa</taxon>
        <taxon>Ecdysozoa</taxon>
        <taxon>Arthropoda</taxon>
        <taxon>Hexapoda</taxon>
        <taxon>Insecta</taxon>
        <taxon>Pterygota</taxon>
        <taxon>Neoptera</taxon>
        <taxon>Paraneoptera</taxon>
        <taxon>Hemiptera</taxon>
        <taxon>Heteroptera</taxon>
        <taxon>Panheteroptera</taxon>
        <taxon>Cimicomorpha</taxon>
        <taxon>Reduviidae</taxon>
        <taxon>Triatominae</taxon>
        <taxon>Rhodnius</taxon>
    </lineage>
</organism>
<evidence type="ECO:0000256" key="1">
    <source>
        <dbReference type="ARBA" id="ARBA00004123"/>
    </source>
</evidence>
<dbReference type="InterPro" id="IPR035979">
    <property type="entry name" value="RBD_domain_sf"/>
</dbReference>
<evidence type="ECO:0000256" key="8">
    <source>
        <dbReference type="ARBA" id="ARBA00023015"/>
    </source>
</evidence>
<feature type="region of interest" description="Disordered" evidence="15">
    <location>
        <begin position="1"/>
        <end position="160"/>
    </location>
</feature>
<dbReference type="PROSITE" id="PS50868">
    <property type="entry name" value="POST_SET"/>
    <property type="match status" value="1"/>
</dbReference>
<evidence type="ECO:0000256" key="6">
    <source>
        <dbReference type="ARBA" id="ARBA00022853"/>
    </source>
</evidence>
<dbReference type="InterPro" id="IPR003616">
    <property type="entry name" value="Post-SET_dom"/>
</dbReference>
<evidence type="ECO:0000256" key="12">
    <source>
        <dbReference type="ARBA" id="ARBA00047583"/>
    </source>
</evidence>
<evidence type="ECO:0000256" key="7">
    <source>
        <dbReference type="ARBA" id="ARBA00022884"/>
    </source>
</evidence>
<keyword evidence="20" id="KW-1185">Reference proteome</keyword>
<keyword evidence="5" id="KW-0949">S-adenosyl-L-methionine</keyword>
<evidence type="ECO:0000259" key="16">
    <source>
        <dbReference type="PROSITE" id="PS50102"/>
    </source>
</evidence>
<dbReference type="Gene3D" id="3.30.70.330">
    <property type="match status" value="1"/>
</dbReference>
<feature type="compositionally biased region" description="Basic residues" evidence="15">
    <location>
        <begin position="102"/>
        <end position="117"/>
    </location>
</feature>
<evidence type="ECO:0000256" key="13">
    <source>
        <dbReference type="ARBA" id="ARBA00049129"/>
    </source>
</evidence>
<keyword evidence="8" id="KW-0805">Transcription regulation</keyword>
<dbReference type="Pfam" id="PF00076">
    <property type="entry name" value="RRM_1"/>
    <property type="match status" value="1"/>
</dbReference>
<dbReference type="PROSITE" id="PS50102">
    <property type="entry name" value="RRM"/>
    <property type="match status" value="1"/>
</dbReference>
<dbReference type="SMART" id="SM00360">
    <property type="entry name" value="RRM"/>
    <property type="match status" value="1"/>
</dbReference>
<feature type="compositionally biased region" description="Basic and acidic residues" evidence="15">
    <location>
        <begin position="1"/>
        <end position="40"/>
    </location>
</feature>
<dbReference type="PANTHER" id="PTHR45814">
    <property type="entry name" value="HISTONE-LYSINE N-METHYLTRANSFERASE SETD1"/>
    <property type="match status" value="1"/>
</dbReference>
<dbReference type="SMART" id="SM01291">
    <property type="entry name" value="N-SET"/>
    <property type="match status" value="1"/>
</dbReference>
<dbReference type="EC" id="2.1.1.354" evidence="2"/>
<evidence type="ECO:0000256" key="11">
    <source>
        <dbReference type="ARBA" id="ARBA00047571"/>
    </source>
</evidence>
<dbReference type="CDD" id="cd19169">
    <property type="entry name" value="SET_SETD1"/>
    <property type="match status" value="1"/>
</dbReference>
<feature type="region of interest" description="Disordered" evidence="15">
    <location>
        <begin position="782"/>
        <end position="801"/>
    </location>
</feature>
<comment type="catalytic activity">
    <reaction evidence="11">
        <text>L-lysyl(4)-[histone H3] + 3 S-adenosyl-L-methionine = N(6),N(6),N(6)-trimethyl-L-lysyl(4)-[histone H3] + 3 S-adenosyl-L-homocysteine + 3 H(+)</text>
        <dbReference type="Rhea" id="RHEA:60260"/>
        <dbReference type="Rhea" id="RHEA-COMP:15537"/>
        <dbReference type="Rhea" id="RHEA-COMP:15547"/>
        <dbReference type="ChEBI" id="CHEBI:15378"/>
        <dbReference type="ChEBI" id="CHEBI:29969"/>
        <dbReference type="ChEBI" id="CHEBI:57856"/>
        <dbReference type="ChEBI" id="CHEBI:59789"/>
        <dbReference type="ChEBI" id="CHEBI:61961"/>
        <dbReference type="EC" id="2.1.1.354"/>
    </reaction>
</comment>
<dbReference type="EMBL" id="ACPB03004193">
    <property type="status" value="NOT_ANNOTATED_CDS"/>
    <property type="molecule type" value="Genomic_DNA"/>
</dbReference>
<sequence>MDGGKNGEWKRKRNDWDKGKRECSLSEPKHSKPRYNEVRVKGGGSREGFVSAMDFDTRGGGHRSSHHHSSSTSHHHHHHHHHHHRSSSSGSSGSSHPEAANIRHHHRAPSSGHHHQHSSTVQTSLPSHSPIPTLPPPPPPPPTAQAQVHPPQQHHKQPQHRNYKLLIDPALVKGAASKVYRYDGQNPPDSPYPPVQVRDPRSHLSRIWARIETIDLPVPRFKIDENYIGIPPPVEVTLNNLNDNIDRTFLSDIVQKYGPPEEVLIFYHPVTSRHLGLARVTFETVKAAKLCVDKLNETSVMGKIIKVFLDPFGNECRKIFADMTAEKKKKEKELAEVPDVKKPPPVDEDIKKKKKEEKDEKSIYRDYTTPSSVDTPLTDPSPRSFTSSYQTPKDFYSNSSTPIAYDYNYTAPYFVPPPSHHVPWVWSAPPPSEWEVQPPTMPPPLPPPQPPWNEPEPEKPKKEPSPEKQLDLDTRIELLLKGKGGGAQPPFLQIINSESEEEEPTVESRKRLSTETENYIASKITSLPMPPGLENFDASPVDDSSDPKPLSTPPSPFLSKEIYLDCHQKAIEKSKLAKQLEMMETTALLEKQRQKENSLNSGLSSDDDFLFNSKESKPPTPESVIKVENEDDRMSLSSLSSGDVKIEEVKPAEGFHGYNGFTGYFGHPPPPPPPPPPPGIYSPMDMYVWRYPNIMGFPPPPYASHILKTAAPPGFLPPTFIPPVVPPPHSFKKLTPEELTVQSVVEEITKELKQILKKDFNKKMVENTAFKAFEKWWDEKERMSKEGTNAPVSSPAPKQNLLDSILDTGMEALDPMSLGSFGLGFRASLPKLPSFRRKRKAPSPSPDESSEQGNISDQEEIVHRSDTDSEAELEIPPEEERIISRKRVVPSISSTSSAKSSSSASSSSGSSSESSEDEADEEDEEEQSSSSETESERACLDFIDLDDFEDAKTPEGACTPIPKIEMSSDEEVVSDHEIEKSPEEINDENNEIEFATETKAIIKTEEVEEENEEKSSFVQMEHSYCKPVVESLPKNEALIHDHIYTERKKLPLQPVSVNENRMEIPSPPKKESTKRYTQRDLIGEMKNLYAFLTIGIDCEDMKYLKWCYGHLLSDTTDVRVNYWLNDTHWVGHPATDILPPKRRRKDDWHVHKTGCARTEGFYKVDVKQKMKHKHNFAAHTMGSGLVEQAEIATQVKGATGKMVAISREARSNQRRILTAFGTDTVSDLLKFNILKFRKKQLRFAKSSIHDWGLFAMEPIAADEMVIEYVGQMIRPVVADLRERQYEATGIGSSYLFRIDLETIIDATKCGNLARFINHSCNPNCYAKIITIDSQKKIVIYSKQQINVNEEITYDYKFPIEEDKIPCLCGAQGCRGTLN</sequence>
<feature type="compositionally biased region" description="Polar residues" evidence="15">
    <location>
        <begin position="515"/>
        <end position="525"/>
    </location>
</feature>
<comment type="catalytic activity">
    <reaction evidence="13">
        <text>N(6),N(6)-dimethyl-L-lysyl(4)-[histone H3] + S-adenosyl-L-methionine = N(6),N(6),N(6)-trimethyl-L-lysyl(4)-[histone H3] + S-adenosyl-L-homocysteine + H(+)</text>
        <dbReference type="Rhea" id="RHEA:60272"/>
        <dbReference type="Rhea" id="RHEA-COMP:15537"/>
        <dbReference type="Rhea" id="RHEA-COMP:15540"/>
        <dbReference type="ChEBI" id="CHEBI:15378"/>
        <dbReference type="ChEBI" id="CHEBI:57856"/>
        <dbReference type="ChEBI" id="CHEBI:59789"/>
        <dbReference type="ChEBI" id="CHEBI:61961"/>
        <dbReference type="ChEBI" id="CHEBI:61976"/>
    </reaction>
</comment>
<dbReference type="SUPFAM" id="SSF54928">
    <property type="entry name" value="RNA-binding domain, RBD"/>
    <property type="match status" value="1"/>
</dbReference>
<evidence type="ECO:0000313" key="20">
    <source>
        <dbReference type="Proteomes" id="UP000015103"/>
    </source>
</evidence>
<keyword evidence="4" id="KW-0808">Transferase</keyword>
<proteinExistence type="predicted"/>
<dbReference type="Proteomes" id="UP000015103">
    <property type="component" value="Unassembled WGS sequence"/>
</dbReference>
<keyword evidence="3" id="KW-0489">Methyltransferase</keyword>
<dbReference type="InterPro" id="IPR046341">
    <property type="entry name" value="SET_dom_sf"/>
</dbReference>
<evidence type="ECO:0000256" key="2">
    <source>
        <dbReference type="ARBA" id="ARBA00012182"/>
    </source>
</evidence>
<keyword evidence="10" id="KW-0539">Nucleus</keyword>
<keyword evidence="9" id="KW-0804">Transcription</keyword>
<feature type="region of interest" description="Disordered" evidence="15">
    <location>
        <begin position="429"/>
        <end position="556"/>
    </location>
</feature>
<feature type="compositionally biased region" description="Low complexity" evidence="15">
    <location>
        <begin position="87"/>
        <end position="96"/>
    </location>
</feature>
<dbReference type="SMART" id="SM00317">
    <property type="entry name" value="SET"/>
    <property type="match status" value="1"/>
</dbReference>
<accession>A0ABL0DFV2</accession>
<feature type="domain" description="SET" evidence="17">
    <location>
        <begin position="1239"/>
        <end position="1356"/>
    </location>
</feature>
<dbReference type="CDD" id="cd12304">
    <property type="entry name" value="RRM_Set1"/>
    <property type="match status" value="1"/>
</dbReference>
<feature type="region of interest" description="Disordered" evidence="15">
    <location>
        <begin position="832"/>
        <end position="962"/>
    </location>
</feature>